<gene>
    <name evidence="13" type="ORF">QYE76_050619</name>
</gene>
<feature type="region of interest" description="Disordered" evidence="11">
    <location>
        <begin position="227"/>
        <end position="257"/>
    </location>
</feature>
<dbReference type="SUPFAM" id="SSF53098">
    <property type="entry name" value="Ribonuclease H-like"/>
    <property type="match status" value="1"/>
</dbReference>
<keyword evidence="5" id="KW-0862">Zinc</keyword>
<dbReference type="InterPro" id="IPR025525">
    <property type="entry name" value="hAT-like_transposase_RNase-H"/>
</dbReference>
<evidence type="ECO:0000256" key="5">
    <source>
        <dbReference type="ARBA" id="ARBA00022833"/>
    </source>
</evidence>
<evidence type="ECO:0000256" key="2">
    <source>
        <dbReference type="ARBA" id="ARBA00011738"/>
    </source>
</evidence>
<evidence type="ECO:0000256" key="8">
    <source>
        <dbReference type="ARBA" id="ARBA00023163"/>
    </source>
</evidence>
<evidence type="ECO:0000256" key="1">
    <source>
        <dbReference type="ARBA" id="ARBA00004123"/>
    </source>
</evidence>
<feature type="domain" description="BED-type" evidence="12">
    <location>
        <begin position="257"/>
        <end position="318"/>
    </location>
</feature>
<keyword evidence="4 10" id="KW-0863">Zinc-finger</keyword>
<dbReference type="Pfam" id="PF14372">
    <property type="entry name" value="hAT-like_RNase-H"/>
    <property type="match status" value="1"/>
</dbReference>
<reference evidence="13" key="1">
    <citation type="submission" date="2023-07" db="EMBL/GenBank/DDBJ databases">
        <title>A chromosome-level genome assembly of Lolium multiflorum.</title>
        <authorList>
            <person name="Chen Y."/>
            <person name="Copetti D."/>
            <person name="Kolliker R."/>
            <person name="Studer B."/>
        </authorList>
    </citation>
    <scope>NUCLEOTIDE SEQUENCE</scope>
    <source>
        <strain evidence="13">02402/16</strain>
        <tissue evidence="13">Leaf</tissue>
    </source>
</reference>
<name>A0AAD8SRI3_LOLMU</name>
<evidence type="ECO:0000256" key="4">
    <source>
        <dbReference type="ARBA" id="ARBA00022771"/>
    </source>
</evidence>
<accession>A0AAD8SRI3</accession>
<dbReference type="PROSITE" id="PS50808">
    <property type="entry name" value="ZF_BED"/>
    <property type="match status" value="1"/>
</dbReference>
<feature type="compositionally biased region" description="Low complexity" evidence="11">
    <location>
        <begin position="15"/>
        <end position="30"/>
    </location>
</feature>
<evidence type="ECO:0000256" key="11">
    <source>
        <dbReference type="SAM" id="MobiDB-lite"/>
    </source>
</evidence>
<feature type="compositionally biased region" description="Basic residues" evidence="11">
    <location>
        <begin position="73"/>
        <end position="82"/>
    </location>
</feature>
<comment type="subcellular location">
    <subcellularLocation>
        <location evidence="1">Nucleus</location>
    </subcellularLocation>
</comment>
<organism evidence="13 14">
    <name type="scientific">Lolium multiflorum</name>
    <name type="common">Italian ryegrass</name>
    <name type="synonym">Lolium perenne subsp. multiflorum</name>
    <dbReference type="NCBI Taxonomy" id="4521"/>
    <lineage>
        <taxon>Eukaryota</taxon>
        <taxon>Viridiplantae</taxon>
        <taxon>Streptophyta</taxon>
        <taxon>Embryophyta</taxon>
        <taxon>Tracheophyta</taxon>
        <taxon>Spermatophyta</taxon>
        <taxon>Magnoliopsida</taxon>
        <taxon>Liliopsida</taxon>
        <taxon>Poales</taxon>
        <taxon>Poaceae</taxon>
        <taxon>BOP clade</taxon>
        <taxon>Pooideae</taxon>
        <taxon>Poodae</taxon>
        <taxon>Poeae</taxon>
        <taxon>Poeae Chloroplast Group 2 (Poeae type)</taxon>
        <taxon>Loliodinae</taxon>
        <taxon>Loliinae</taxon>
        <taxon>Lolium</taxon>
    </lineage>
</organism>
<evidence type="ECO:0000256" key="6">
    <source>
        <dbReference type="ARBA" id="ARBA00023015"/>
    </source>
</evidence>
<comment type="subunit">
    <text evidence="2">Homodimer.</text>
</comment>
<dbReference type="Proteomes" id="UP001231189">
    <property type="component" value="Unassembled WGS sequence"/>
</dbReference>
<keyword evidence="8" id="KW-0804">Transcription</keyword>
<dbReference type="PANTHER" id="PTHR46481:SF10">
    <property type="entry name" value="ZINC FINGER BED DOMAIN-CONTAINING PROTEIN 39"/>
    <property type="match status" value="1"/>
</dbReference>
<dbReference type="Pfam" id="PF05699">
    <property type="entry name" value="Dimer_Tnp_hAT"/>
    <property type="match status" value="1"/>
</dbReference>
<evidence type="ECO:0000313" key="13">
    <source>
        <dbReference type="EMBL" id="KAK1662460.1"/>
    </source>
</evidence>
<keyword evidence="14" id="KW-1185">Reference proteome</keyword>
<protein>
    <recommendedName>
        <fullName evidence="12">BED-type domain-containing protein</fullName>
    </recommendedName>
</protein>
<comment type="caution">
    <text evidence="13">The sequence shown here is derived from an EMBL/GenBank/DDBJ whole genome shotgun (WGS) entry which is preliminary data.</text>
</comment>
<dbReference type="GO" id="GO:0003677">
    <property type="term" value="F:DNA binding"/>
    <property type="evidence" value="ECO:0007669"/>
    <property type="project" value="UniProtKB-KW"/>
</dbReference>
<dbReference type="SMART" id="SM00614">
    <property type="entry name" value="ZnF_BED"/>
    <property type="match status" value="1"/>
</dbReference>
<evidence type="ECO:0000256" key="3">
    <source>
        <dbReference type="ARBA" id="ARBA00022723"/>
    </source>
</evidence>
<dbReference type="PANTHER" id="PTHR46481">
    <property type="entry name" value="ZINC FINGER BED DOMAIN-CONTAINING PROTEIN 4"/>
    <property type="match status" value="1"/>
</dbReference>
<evidence type="ECO:0000256" key="7">
    <source>
        <dbReference type="ARBA" id="ARBA00023125"/>
    </source>
</evidence>
<dbReference type="GO" id="GO:0005634">
    <property type="term" value="C:nucleus"/>
    <property type="evidence" value="ECO:0007669"/>
    <property type="project" value="UniProtKB-SubCell"/>
</dbReference>
<dbReference type="EMBL" id="JAUUTY010000003">
    <property type="protein sequence ID" value="KAK1662460.1"/>
    <property type="molecule type" value="Genomic_DNA"/>
</dbReference>
<dbReference type="InterPro" id="IPR003656">
    <property type="entry name" value="Znf_BED"/>
</dbReference>
<dbReference type="GO" id="GO:0008270">
    <property type="term" value="F:zinc ion binding"/>
    <property type="evidence" value="ECO:0007669"/>
    <property type="project" value="UniProtKB-KW"/>
</dbReference>
<evidence type="ECO:0000256" key="10">
    <source>
        <dbReference type="PROSITE-ProRule" id="PRU00027"/>
    </source>
</evidence>
<dbReference type="AlphaFoldDB" id="A0AAD8SRI3"/>
<dbReference type="InterPro" id="IPR012337">
    <property type="entry name" value="RNaseH-like_sf"/>
</dbReference>
<evidence type="ECO:0000259" key="12">
    <source>
        <dbReference type="PROSITE" id="PS50808"/>
    </source>
</evidence>
<evidence type="ECO:0000256" key="9">
    <source>
        <dbReference type="ARBA" id="ARBA00023242"/>
    </source>
</evidence>
<keyword evidence="7" id="KW-0238">DNA-binding</keyword>
<keyword evidence="6" id="KW-0805">Transcription regulation</keyword>
<keyword evidence="3" id="KW-0479">Metal-binding</keyword>
<feature type="region of interest" description="Disordered" evidence="11">
    <location>
        <begin position="1"/>
        <end position="142"/>
    </location>
</feature>
<dbReference type="InterPro" id="IPR008906">
    <property type="entry name" value="HATC_C_dom"/>
</dbReference>
<sequence>MAGESPPPLPPIPPSAQSAAPPSLPSTSPTMAKLTPSLEQQIGVEVPTAGDVLGDPQLQVGGEPKMSSENHGKLPKKIRKKKSIDACGELQRASDVRDSNEVPTSLPLSKKSAKKVTIKNSDKSPTAGIKRPLSEASGSSRAKKAAKLINAKVEMTQLQNKSKPVKKVAPIVSRSPMINRMARQRAQSHGSPISHAMSPTVAATLKLPSLHDLSPTATNGTAAFMHDLSPTATNGTPASMHDPSPTPTNGSKRRPRKLTSKIWKDAEPIYVGGLLMQGRCKYCDNVFPASKVSGTSQLGRHLKVCEVKDSMDGVIKQIKTSDEIDPDWKFDQEAARIELVNLVVLHVLPFTFVEYAGFRKFCASLNPWFKSVNRVTIQNDCMEAYRLCRDQYETSFKNFKHRVSLTGDMWTSNQKLGYLCITCHWIDDKWRVRHRIIRFCLVETPHDAWNMFDVVQNSLRDWNIENKLFSFTLDNAEVNTKMVGHLRKNLVDQCLLHHKGKLLHVRCAAHVLNLIVQDGLKTMNCVVDNIRESVKFIRSSQSRQELFDKMVVKVGIKCKHHPSLDVSTRWNSTFLMLQSTLPFRKVFETLHEEDPNYSFGPSNEEWKMVHDICELLKVFCHATNIISGSDYPTSNLYFLEIWSVKVVLDEQAKSENGTVRIMVKEMKTKFHKYFMESYLSNCIPVVLDPRFKMEHVEFRLKQYFGVNAGKHIQEVKIAMEVLFTEYTAEFEENMEILSQEGSGEEVALADSSLSDWQAHIKLKVARCRNELQQYIEEGFHPCTPDFNILKWWDVNSERYPILGNMARDVLAVPASTVASESAFSACGRVITDHRSSLAPETVEALMCYGDWIRSCKPTNAGQENRCEEQSVVDHLVSGT</sequence>
<dbReference type="GO" id="GO:0046983">
    <property type="term" value="F:protein dimerization activity"/>
    <property type="evidence" value="ECO:0007669"/>
    <property type="project" value="InterPro"/>
</dbReference>
<feature type="compositionally biased region" description="Pro residues" evidence="11">
    <location>
        <begin position="1"/>
        <end position="14"/>
    </location>
</feature>
<proteinExistence type="predicted"/>
<dbReference type="InterPro" id="IPR052035">
    <property type="entry name" value="ZnF_BED_domain_contain"/>
</dbReference>
<evidence type="ECO:0000313" key="14">
    <source>
        <dbReference type="Proteomes" id="UP001231189"/>
    </source>
</evidence>
<keyword evidence="9" id="KW-0539">Nucleus</keyword>